<dbReference type="InterPro" id="IPR046938">
    <property type="entry name" value="DNA_clamp_sf"/>
</dbReference>
<comment type="subcellular location">
    <subcellularLocation>
        <location evidence="1">Nucleus</location>
    </subcellularLocation>
</comment>
<dbReference type="GO" id="GO:0030896">
    <property type="term" value="C:checkpoint clamp complex"/>
    <property type="evidence" value="ECO:0007669"/>
    <property type="project" value="TreeGrafter"/>
</dbReference>
<dbReference type="PANTHER" id="PTHR10870">
    <property type="entry name" value="CELL CYCLE CHECKPOINT PROTEIN RAD1"/>
    <property type="match status" value="1"/>
</dbReference>
<dbReference type="OrthoDB" id="337581at2759"/>
<dbReference type="GO" id="GO:0006281">
    <property type="term" value="P:DNA repair"/>
    <property type="evidence" value="ECO:0007669"/>
    <property type="project" value="UniProtKB-KW"/>
</dbReference>
<evidence type="ECO:0000256" key="2">
    <source>
        <dbReference type="ARBA" id="ARBA00010991"/>
    </source>
</evidence>
<keyword evidence="5" id="KW-0539">Nucleus</keyword>
<dbReference type="AlphaFoldDB" id="A0A162D9G7"/>
<evidence type="ECO:0000313" key="7">
    <source>
        <dbReference type="Proteomes" id="UP000076858"/>
    </source>
</evidence>
<comment type="caution">
    <text evidence="6">The sequence shown here is derived from an EMBL/GenBank/DDBJ whole genome shotgun (WGS) entry which is preliminary data.</text>
</comment>
<dbReference type="Gene3D" id="3.70.10.10">
    <property type="match status" value="1"/>
</dbReference>
<protein>
    <submittedName>
        <fullName evidence="6">Cell cycle checkpoint protein RAD1</fullName>
    </submittedName>
</protein>
<evidence type="ECO:0000256" key="4">
    <source>
        <dbReference type="ARBA" id="ARBA00023204"/>
    </source>
</evidence>
<dbReference type="CDD" id="cd00577">
    <property type="entry name" value="PCNA"/>
    <property type="match status" value="1"/>
</dbReference>
<evidence type="ECO:0000313" key="6">
    <source>
        <dbReference type="EMBL" id="KZS04625.1"/>
    </source>
</evidence>
<dbReference type="STRING" id="35525.A0A162D9G7"/>
<sequence>MLLNFRSSKFSNFALYNAAMFLFNNKQQILVRNLTNRHRVFQDCCAILLQFLQICIDLGRKAYLLIAQAVHNKALAGSSPASDFGEFLKLPKTSHFEIQQFDRFIMPHFSSQNISVEQNHVLMIRMDNAKIISHILKAINFKENSVFCCTKDGLKVTVEDMKSVQLNAFIEPGIFQSYVVKEEEIKFQLNLTVLLECLNVFGSSGLQSGTSPALKLYYNGHGTPVSILLEESGVITDCKIRTVHFDPVLDYDFGTSNVIGRIIMSSECLKEVFCELDSTSDCVQFSMSPDSANFRITTFGHSGTYHVDIPKASDVIESLRCTSPVSFKYKLSLMKPSIRPLGIAQKVSLRIDDTGLICFQFMIKVEDNHNCYIDFYCPADVDFEEDE</sequence>
<gene>
    <name evidence="6" type="ORF">APZ42_032382</name>
</gene>
<keyword evidence="4" id="KW-0234">DNA repair</keyword>
<dbReference type="Proteomes" id="UP000076858">
    <property type="component" value="Unassembled WGS sequence"/>
</dbReference>
<dbReference type="PRINTS" id="PR01245">
    <property type="entry name" value="RAD1REC1"/>
</dbReference>
<accession>A0A162D9G7</accession>
<comment type="similarity">
    <text evidence="2">Belongs to the rad1 family.</text>
</comment>
<dbReference type="GO" id="GO:0000077">
    <property type="term" value="P:DNA damage checkpoint signaling"/>
    <property type="evidence" value="ECO:0007669"/>
    <property type="project" value="InterPro"/>
</dbReference>
<dbReference type="InterPro" id="IPR003011">
    <property type="entry name" value="Cell_cycle_checkpoint_Rad1"/>
</dbReference>
<reference evidence="6 7" key="1">
    <citation type="submission" date="2016-03" db="EMBL/GenBank/DDBJ databases">
        <title>EvidentialGene: Evidence-directed Construction of Genes on Genomes.</title>
        <authorList>
            <person name="Gilbert D.G."/>
            <person name="Choi J.-H."/>
            <person name="Mockaitis K."/>
            <person name="Colbourne J."/>
            <person name="Pfrender M."/>
        </authorList>
    </citation>
    <scope>NUCLEOTIDE SEQUENCE [LARGE SCALE GENOMIC DNA]</scope>
    <source>
        <strain evidence="6 7">Xinb3</strain>
        <tissue evidence="6">Complete organism</tissue>
    </source>
</reference>
<evidence type="ECO:0000256" key="1">
    <source>
        <dbReference type="ARBA" id="ARBA00004123"/>
    </source>
</evidence>
<dbReference type="PRINTS" id="PR01246">
    <property type="entry name" value="RAD1REPAIR"/>
</dbReference>
<dbReference type="EMBL" id="LRGB01003110">
    <property type="protein sequence ID" value="KZS04625.1"/>
    <property type="molecule type" value="Genomic_DNA"/>
</dbReference>
<name>A0A162D9G7_9CRUS</name>
<dbReference type="Pfam" id="PF02144">
    <property type="entry name" value="Rad1"/>
    <property type="match status" value="1"/>
</dbReference>
<keyword evidence="3" id="KW-0227">DNA damage</keyword>
<evidence type="ECO:0000256" key="5">
    <source>
        <dbReference type="ARBA" id="ARBA00023242"/>
    </source>
</evidence>
<dbReference type="PANTHER" id="PTHR10870:SF0">
    <property type="entry name" value="CELL CYCLE CHECKPOINT PROTEIN RAD1"/>
    <property type="match status" value="1"/>
</dbReference>
<dbReference type="SUPFAM" id="SSF55979">
    <property type="entry name" value="DNA clamp"/>
    <property type="match status" value="1"/>
</dbReference>
<keyword evidence="7" id="KW-1185">Reference proteome</keyword>
<dbReference type="InterPro" id="IPR003021">
    <property type="entry name" value="Rad1_Rec1_Rad17"/>
</dbReference>
<organism evidence="6 7">
    <name type="scientific">Daphnia magna</name>
    <dbReference type="NCBI Taxonomy" id="35525"/>
    <lineage>
        <taxon>Eukaryota</taxon>
        <taxon>Metazoa</taxon>
        <taxon>Ecdysozoa</taxon>
        <taxon>Arthropoda</taxon>
        <taxon>Crustacea</taxon>
        <taxon>Branchiopoda</taxon>
        <taxon>Diplostraca</taxon>
        <taxon>Cladocera</taxon>
        <taxon>Anomopoda</taxon>
        <taxon>Daphniidae</taxon>
        <taxon>Daphnia</taxon>
    </lineage>
</organism>
<proteinExistence type="inferred from homology"/>
<evidence type="ECO:0000256" key="3">
    <source>
        <dbReference type="ARBA" id="ARBA00022763"/>
    </source>
</evidence>